<dbReference type="Proteomes" id="UP000813444">
    <property type="component" value="Unassembled WGS sequence"/>
</dbReference>
<protein>
    <submittedName>
        <fullName evidence="2">Uncharacterized protein</fullName>
    </submittedName>
</protein>
<evidence type="ECO:0000313" key="2">
    <source>
        <dbReference type="EMBL" id="KAH7319915.1"/>
    </source>
</evidence>
<accession>A0A8K0SQF4</accession>
<dbReference type="AlphaFoldDB" id="A0A8K0SQF4"/>
<dbReference type="EMBL" id="JAGPNK010000006">
    <property type="protein sequence ID" value="KAH7319915.1"/>
    <property type="molecule type" value="Genomic_DNA"/>
</dbReference>
<dbReference type="OrthoDB" id="5286775at2759"/>
<name>A0A8K0SQF4_9HYPO</name>
<feature type="region of interest" description="Disordered" evidence="1">
    <location>
        <begin position="308"/>
        <end position="351"/>
    </location>
</feature>
<evidence type="ECO:0000256" key="1">
    <source>
        <dbReference type="SAM" id="MobiDB-lite"/>
    </source>
</evidence>
<proteinExistence type="predicted"/>
<organism evidence="2 3">
    <name type="scientific">Stachybotrys elegans</name>
    <dbReference type="NCBI Taxonomy" id="80388"/>
    <lineage>
        <taxon>Eukaryota</taxon>
        <taxon>Fungi</taxon>
        <taxon>Dikarya</taxon>
        <taxon>Ascomycota</taxon>
        <taxon>Pezizomycotina</taxon>
        <taxon>Sordariomycetes</taxon>
        <taxon>Hypocreomycetidae</taxon>
        <taxon>Hypocreales</taxon>
        <taxon>Stachybotryaceae</taxon>
        <taxon>Stachybotrys</taxon>
    </lineage>
</organism>
<keyword evidence="3" id="KW-1185">Reference proteome</keyword>
<feature type="compositionally biased region" description="Basic and acidic residues" evidence="1">
    <location>
        <begin position="331"/>
        <end position="351"/>
    </location>
</feature>
<reference evidence="2" key="1">
    <citation type="journal article" date="2021" name="Nat. Commun.">
        <title>Genetic determinants of endophytism in the Arabidopsis root mycobiome.</title>
        <authorList>
            <person name="Mesny F."/>
            <person name="Miyauchi S."/>
            <person name="Thiergart T."/>
            <person name="Pickel B."/>
            <person name="Atanasova L."/>
            <person name="Karlsson M."/>
            <person name="Huettel B."/>
            <person name="Barry K.W."/>
            <person name="Haridas S."/>
            <person name="Chen C."/>
            <person name="Bauer D."/>
            <person name="Andreopoulos W."/>
            <person name="Pangilinan J."/>
            <person name="LaButti K."/>
            <person name="Riley R."/>
            <person name="Lipzen A."/>
            <person name="Clum A."/>
            <person name="Drula E."/>
            <person name="Henrissat B."/>
            <person name="Kohler A."/>
            <person name="Grigoriev I.V."/>
            <person name="Martin F.M."/>
            <person name="Hacquard S."/>
        </authorList>
    </citation>
    <scope>NUCLEOTIDE SEQUENCE</scope>
    <source>
        <strain evidence="2">MPI-CAGE-CH-0235</strain>
    </source>
</reference>
<evidence type="ECO:0000313" key="3">
    <source>
        <dbReference type="Proteomes" id="UP000813444"/>
    </source>
</evidence>
<comment type="caution">
    <text evidence="2">The sequence shown here is derived from an EMBL/GenBank/DDBJ whole genome shotgun (WGS) entry which is preliminary data.</text>
</comment>
<gene>
    <name evidence="2" type="ORF">B0I35DRAFT_430139</name>
</gene>
<feature type="region of interest" description="Disordered" evidence="1">
    <location>
        <begin position="12"/>
        <end position="63"/>
    </location>
</feature>
<sequence>MSRLSLSSFFWATKPKSPPLVPVKQEPEEPSGIPETIGSPPPSNEKQSPPISSPKPSADEDEFDRSFGLVRLYDEESIIIKEEEEDPLVLYDDDDNVDYDNNEDSALAEVELQQQMVEEKKLFPEASTWAPDEEKLFEILFLRAYRPLLPYHWELDFRGVPMPGLVYSTSDEDPPIVYAHKKQFAASTALMRMVDLTADIRTCKQSSQRRKVPNMMKRSFDAYLAWAAEDGGYKNLRVVPNVIVELISLDLDAEVITEYMKRRMRAVAELQREFWKVDRDPDFWDTTMPQLIDSKNLLASMRAQSVESRRASRKRSASAAGLSENGAAVDSPERRTEQAETDSPKKRRLDEQLTADEYLQLQLSSEVDYRRQPPVVYGLFILNSLVFFLTVDPAKGEDCPVSFHVQLDFEDRHQSVWNALTVAIVTCLARDDMMTRIDSFDELPAEADSDPDA</sequence>